<organism evidence="1 2">
    <name type="scientific">Danio rerio</name>
    <name type="common">Zebrafish</name>
    <name type="synonym">Brachydanio rerio</name>
    <dbReference type="NCBI Taxonomy" id="7955"/>
    <lineage>
        <taxon>Eukaryota</taxon>
        <taxon>Metazoa</taxon>
        <taxon>Chordata</taxon>
        <taxon>Craniata</taxon>
        <taxon>Vertebrata</taxon>
        <taxon>Euteleostomi</taxon>
        <taxon>Actinopterygii</taxon>
        <taxon>Neopterygii</taxon>
        <taxon>Teleostei</taxon>
        <taxon>Ostariophysi</taxon>
        <taxon>Cypriniformes</taxon>
        <taxon>Danionidae</taxon>
        <taxon>Danioninae</taxon>
        <taxon>Danio</taxon>
    </lineage>
</organism>
<proteinExistence type="predicted"/>
<evidence type="ECO:0000313" key="1">
    <source>
        <dbReference type="Proteomes" id="UP000000437"/>
    </source>
</evidence>
<accession>A0AC58GDC9</accession>
<name>A0AC58GDC9_DANRE</name>
<sequence length="262" mass="30298">MPPKKPAPAAANKKTQEKKKEKIIEDKTFGLKNKKGAKQQKFIKAVTQQVKFGQQNARQIAAAESEKTKKKDDKKKELSELNELFKPVVAAQKVSKGVDPKSVLCAFFKQGQCTKGDKCKFSHDLSLERKCEKRSLYVDGRDDELLEKDTMENWDEKKLEEVVNKKHGEAEKKKAKTQIVCKYFLDAIENNKYGWFWVCPGGGDNCMYRHALPVGFVLKKDKKNEEKNEEEISLEDLIETEVSRKRHHKEIKKERPTNIWNK</sequence>
<gene>
    <name evidence="2" type="primary">zc3h15</name>
    <name evidence="2" type="synonym">lerepo4</name>
    <name evidence="2" type="synonym">wu:fi40a12</name>
    <name evidence="2" type="synonym">zgc:55674</name>
</gene>
<dbReference type="Proteomes" id="UP000000437">
    <property type="component" value="Chromosome 9"/>
</dbReference>
<keyword evidence="1" id="KW-1185">Reference proteome</keyword>
<reference evidence="2" key="1">
    <citation type="submission" date="2025-08" db="UniProtKB">
        <authorList>
            <consortium name="RefSeq"/>
        </authorList>
    </citation>
    <scope>IDENTIFICATION</scope>
    <source>
        <strain evidence="2">Tuebingen</strain>
        <tissue evidence="2">Fibroblasts and whole tissue</tissue>
    </source>
</reference>
<dbReference type="RefSeq" id="XP_073767733.1">
    <property type="nucleotide sequence ID" value="XM_073911632.1"/>
</dbReference>
<evidence type="ECO:0000313" key="2">
    <source>
        <dbReference type="RefSeq" id="XP_073767733.1"/>
    </source>
</evidence>
<protein>
    <submittedName>
        <fullName evidence="2">Zinc finger CCCH domain-containing protein 15 isoform X1</fullName>
    </submittedName>
</protein>